<evidence type="ECO:0000256" key="1">
    <source>
        <dbReference type="SAM" id="MobiDB-lite"/>
    </source>
</evidence>
<reference evidence="4 5" key="2">
    <citation type="journal article" date="2007" name="PLoS Biol.">
        <title>Principles of genome evolution in the Drosophila melanogaster species group.</title>
        <authorList>
            <person name="Ranz J.M."/>
            <person name="Maurin D."/>
            <person name="Chan Y.S."/>
            <person name="von Grotthuss M."/>
            <person name="Hillier L.W."/>
            <person name="Roote J."/>
            <person name="Ashburner M."/>
            <person name="Bergman C.M."/>
        </authorList>
    </citation>
    <scope>NUCLEOTIDE SEQUENCE [LARGE SCALE GENOMIC DNA]</scope>
    <source>
        <strain evidence="5">Tai18E2 / Tucson 14021-0261.01</strain>
    </source>
</reference>
<dbReference type="PANTHER" id="PTHR41967">
    <property type="entry name" value="FI19406P1-RELATED"/>
    <property type="match status" value="1"/>
</dbReference>
<dbReference type="InterPro" id="IPR031935">
    <property type="entry name" value="DUF4770"/>
</dbReference>
<dbReference type="InterPro" id="IPR031936">
    <property type="entry name" value="DUF4771"/>
</dbReference>
<feature type="region of interest" description="Disordered" evidence="1">
    <location>
        <begin position="554"/>
        <end position="573"/>
    </location>
</feature>
<reference evidence="4 5" key="1">
    <citation type="journal article" date="2007" name="Nature">
        <title>Evolution of genes and genomes on the Drosophila phylogeny.</title>
        <authorList>
            <consortium name="Drosophila 12 Genomes Consortium"/>
            <person name="Clark A.G."/>
            <person name="Eisen M.B."/>
            <person name="Smith D.R."/>
            <person name="Bergman C.M."/>
            <person name="Oliver B."/>
            <person name="Markow T.A."/>
            <person name="Kaufman T.C."/>
            <person name="Kellis M."/>
            <person name="Gelbart W."/>
            <person name="Iyer V.N."/>
            <person name="Pollard D.A."/>
            <person name="Sackton T.B."/>
            <person name="Larracuente A.M."/>
            <person name="Singh N.D."/>
            <person name="Abad J.P."/>
            <person name="Abt D.N."/>
            <person name="Adryan B."/>
            <person name="Aguade M."/>
            <person name="Akashi H."/>
            <person name="Anderson W.W."/>
            <person name="Aquadro C.F."/>
            <person name="Ardell D.H."/>
            <person name="Arguello R."/>
            <person name="Artieri C.G."/>
            <person name="Barbash D.A."/>
            <person name="Barker D."/>
            <person name="Barsanti P."/>
            <person name="Batterham P."/>
            <person name="Batzoglou S."/>
            <person name="Begun D."/>
            <person name="Bhutkar A."/>
            <person name="Blanco E."/>
            <person name="Bosak S.A."/>
            <person name="Bradley R.K."/>
            <person name="Brand A.D."/>
            <person name="Brent M.R."/>
            <person name="Brooks A.N."/>
            <person name="Brown R.H."/>
            <person name="Butlin R.K."/>
            <person name="Caggese C."/>
            <person name="Calvi B.R."/>
            <person name="Bernardo de Carvalho A."/>
            <person name="Caspi A."/>
            <person name="Castrezana S."/>
            <person name="Celniker S.E."/>
            <person name="Chang J.L."/>
            <person name="Chapple C."/>
            <person name="Chatterji S."/>
            <person name="Chinwalla A."/>
            <person name="Civetta A."/>
            <person name="Clifton S.W."/>
            <person name="Comeron J.M."/>
            <person name="Costello J.C."/>
            <person name="Coyne J.A."/>
            <person name="Daub J."/>
            <person name="David R.G."/>
            <person name="Delcher A.L."/>
            <person name="Delehaunty K."/>
            <person name="Do C.B."/>
            <person name="Ebling H."/>
            <person name="Edwards K."/>
            <person name="Eickbush T."/>
            <person name="Evans J.D."/>
            <person name="Filipski A."/>
            <person name="Findeiss S."/>
            <person name="Freyhult E."/>
            <person name="Fulton L."/>
            <person name="Fulton R."/>
            <person name="Garcia A.C."/>
            <person name="Gardiner A."/>
            <person name="Garfield D.A."/>
            <person name="Garvin B.E."/>
            <person name="Gibson G."/>
            <person name="Gilbert D."/>
            <person name="Gnerre S."/>
            <person name="Godfrey J."/>
            <person name="Good R."/>
            <person name="Gotea V."/>
            <person name="Gravely B."/>
            <person name="Greenberg A.J."/>
            <person name="Griffiths-Jones S."/>
            <person name="Gross S."/>
            <person name="Guigo R."/>
            <person name="Gustafson E.A."/>
            <person name="Haerty W."/>
            <person name="Hahn M.W."/>
            <person name="Halligan D.L."/>
            <person name="Halpern A.L."/>
            <person name="Halter G.M."/>
            <person name="Han M.V."/>
            <person name="Heger A."/>
            <person name="Hillier L."/>
            <person name="Hinrichs A.S."/>
            <person name="Holmes I."/>
            <person name="Hoskins R.A."/>
            <person name="Hubisz M.J."/>
            <person name="Hultmark D."/>
            <person name="Huntley M.A."/>
            <person name="Jaffe D.B."/>
            <person name="Jagadeeshan S."/>
            <person name="Jeck W.R."/>
            <person name="Johnson J."/>
            <person name="Jones C.D."/>
            <person name="Jordan W.C."/>
            <person name="Karpen G.H."/>
            <person name="Kataoka E."/>
            <person name="Keightley P.D."/>
            <person name="Kheradpour P."/>
            <person name="Kirkness E.F."/>
            <person name="Koerich L.B."/>
            <person name="Kristiansen K."/>
            <person name="Kudrna D."/>
            <person name="Kulathinal R.J."/>
            <person name="Kumar S."/>
            <person name="Kwok R."/>
            <person name="Lander E."/>
            <person name="Langley C.H."/>
            <person name="Lapoint R."/>
            <person name="Lazzaro B.P."/>
            <person name="Lee S.J."/>
            <person name="Levesque L."/>
            <person name="Li R."/>
            <person name="Lin C.F."/>
            <person name="Lin M.F."/>
            <person name="Lindblad-Toh K."/>
            <person name="Llopart A."/>
            <person name="Long M."/>
            <person name="Low L."/>
            <person name="Lozovsky E."/>
            <person name="Lu J."/>
            <person name="Luo M."/>
            <person name="Machado C.A."/>
            <person name="Makalowski W."/>
            <person name="Marzo M."/>
            <person name="Matsuda M."/>
            <person name="Matzkin L."/>
            <person name="McAllister B."/>
            <person name="McBride C.S."/>
            <person name="McKernan B."/>
            <person name="McKernan K."/>
            <person name="Mendez-Lago M."/>
            <person name="Minx P."/>
            <person name="Mollenhauer M.U."/>
            <person name="Montooth K."/>
            <person name="Mount S.M."/>
            <person name="Mu X."/>
            <person name="Myers E."/>
            <person name="Negre B."/>
            <person name="Newfeld S."/>
            <person name="Nielsen R."/>
            <person name="Noor M.A."/>
            <person name="O'Grady P."/>
            <person name="Pachter L."/>
            <person name="Papaceit M."/>
            <person name="Parisi M.J."/>
            <person name="Parisi M."/>
            <person name="Parts L."/>
            <person name="Pedersen J.S."/>
            <person name="Pesole G."/>
            <person name="Phillippy A.M."/>
            <person name="Ponting C.P."/>
            <person name="Pop M."/>
            <person name="Porcelli D."/>
            <person name="Powell J.R."/>
            <person name="Prohaska S."/>
            <person name="Pruitt K."/>
            <person name="Puig M."/>
            <person name="Quesneville H."/>
            <person name="Ram K.R."/>
            <person name="Rand D."/>
            <person name="Rasmussen M.D."/>
            <person name="Reed L.K."/>
            <person name="Reenan R."/>
            <person name="Reily A."/>
            <person name="Remington K.A."/>
            <person name="Rieger T.T."/>
            <person name="Ritchie M.G."/>
            <person name="Robin C."/>
            <person name="Rogers Y.H."/>
            <person name="Rohde C."/>
            <person name="Rozas J."/>
            <person name="Rubenfield M.J."/>
            <person name="Ruiz A."/>
            <person name="Russo S."/>
            <person name="Salzberg S.L."/>
            <person name="Sanchez-Gracia A."/>
            <person name="Saranga D.J."/>
            <person name="Sato H."/>
            <person name="Schaeffer S.W."/>
            <person name="Schatz M.C."/>
            <person name="Schlenke T."/>
            <person name="Schwartz R."/>
            <person name="Segarra C."/>
            <person name="Singh R.S."/>
            <person name="Sirot L."/>
            <person name="Sirota M."/>
            <person name="Sisneros N.B."/>
            <person name="Smith C.D."/>
            <person name="Smith T.F."/>
            <person name="Spieth J."/>
            <person name="Stage D.E."/>
            <person name="Stark A."/>
            <person name="Stephan W."/>
            <person name="Strausberg R.L."/>
            <person name="Strempel S."/>
            <person name="Sturgill D."/>
            <person name="Sutton G."/>
            <person name="Sutton G.G."/>
            <person name="Tao W."/>
            <person name="Teichmann S."/>
            <person name="Tobari Y.N."/>
            <person name="Tomimura Y."/>
            <person name="Tsolas J.M."/>
            <person name="Valente V.L."/>
            <person name="Venter E."/>
            <person name="Venter J.C."/>
            <person name="Vicario S."/>
            <person name="Vieira F.G."/>
            <person name="Vilella A.J."/>
            <person name="Villasante A."/>
            <person name="Walenz B."/>
            <person name="Wang J."/>
            <person name="Wasserman M."/>
            <person name="Watts T."/>
            <person name="Wilson D."/>
            <person name="Wilson R.K."/>
            <person name="Wing R.A."/>
            <person name="Wolfner M.F."/>
            <person name="Wong A."/>
            <person name="Wong G.K."/>
            <person name="Wu C.I."/>
            <person name="Wu G."/>
            <person name="Yamamoto D."/>
            <person name="Yang H.P."/>
            <person name="Yang S.P."/>
            <person name="Yorke J.A."/>
            <person name="Yoshida K."/>
            <person name="Zdobnov E."/>
            <person name="Zhang P."/>
            <person name="Zhang Y."/>
            <person name="Zimin A.V."/>
            <person name="Baldwin J."/>
            <person name="Abdouelleil A."/>
            <person name="Abdulkadir J."/>
            <person name="Abebe A."/>
            <person name="Abera B."/>
            <person name="Abreu J."/>
            <person name="Acer S.C."/>
            <person name="Aftuck L."/>
            <person name="Alexander A."/>
            <person name="An P."/>
            <person name="Anderson E."/>
            <person name="Anderson S."/>
            <person name="Arachi H."/>
            <person name="Azer M."/>
            <person name="Bachantsang P."/>
            <person name="Barry A."/>
            <person name="Bayul T."/>
            <person name="Berlin A."/>
            <person name="Bessette D."/>
            <person name="Bloom T."/>
            <person name="Blye J."/>
            <person name="Boguslavskiy L."/>
            <person name="Bonnet C."/>
            <person name="Boukhgalter B."/>
            <person name="Bourzgui I."/>
            <person name="Brown A."/>
            <person name="Cahill P."/>
            <person name="Channer S."/>
            <person name="Cheshatsang Y."/>
            <person name="Chuda L."/>
            <person name="Citroen M."/>
            <person name="Collymore A."/>
            <person name="Cooke P."/>
            <person name="Costello M."/>
            <person name="D'Aco K."/>
            <person name="Daza R."/>
            <person name="De Haan G."/>
            <person name="DeGray S."/>
            <person name="DeMaso C."/>
            <person name="Dhargay N."/>
            <person name="Dooley K."/>
            <person name="Dooley E."/>
            <person name="Doricent M."/>
            <person name="Dorje P."/>
            <person name="Dorjee K."/>
            <person name="Dupes A."/>
            <person name="Elong R."/>
            <person name="Falk J."/>
            <person name="Farina A."/>
            <person name="Faro S."/>
            <person name="Ferguson D."/>
            <person name="Fisher S."/>
            <person name="Foley C.D."/>
            <person name="Franke A."/>
            <person name="Friedrich D."/>
            <person name="Gadbois L."/>
            <person name="Gearin G."/>
            <person name="Gearin C.R."/>
            <person name="Giannoukos G."/>
            <person name="Goode T."/>
            <person name="Graham J."/>
            <person name="Grandbois E."/>
            <person name="Grewal S."/>
            <person name="Gyaltsen K."/>
            <person name="Hafez N."/>
            <person name="Hagos B."/>
            <person name="Hall J."/>
            <person name="Henson C."/>
            <person name="Hollinger A."/>
            <person name="Honan T."/>
            <person name="Huard M.D."/>
            <person name="Hughes L."/>
            <person name="Hurhula B."/>
            <person name="Husby M.E."/>
            <person name="Kamat A."/>
            <person name="Kanga B."/>
            <person name="Kashin S."/>
            <person name="Khazanovich D."/>
            <person name="Kisner P."/>
            <person name="Lance K."/>
            <person name="Lara M."/>
            <person name="Lee W."/>
            <person name="Lennon N."/>
            <person name="Letendre F."/>
            <person name="LeVine R."/>
            <person name="Lipovsky A."/>
            <person name="Liu X."/>
            <person name="Liu J."/>
            <person name="Liu S."/>
            <person name="Lokyitsang T."/>
            <person name="Lokyitsang Y."/>
            <person name="Lubonja R."/>
            <person name="Lui A."/>
            <person name="MacDonald P."/>
            <person name="Magnisalis V."/>
            <person name="Maru K."/>
            <person name="Matthews C."/>
            <person name="McCusker W."/>
            <person name="McDonough S."/>
            <person name="Mehta T."/>
            <person name="Meldrim J."/>
            <person name="Meneus L."/>
            <person name="Mihai O."/>
            <person name="Mihalev A."/>
            <person name="Mihova T."/>
            <person name="Mittelman R."/>
            <person name="Mlenga V."/>
            <person name="Montmayeur A."/>
            <person name="Mulrain L."/>
            <person name="Navidi A."/>
            <person name="Naylor J."/>
            <person name="Negash T."/>
            <person name="Nguyen T."/>
            <person name="Nguyen N."/>
            <person name="Nicol R."/>
            <person name="Norbu C."/>
            <person name="Norbu N."/>
            <person name="Novod N."/>
            <person name="O'Neill B."/>
            <person name="Osman S."/>
            <person name="Markiewicz E."/>
            <person name="Oyono O.L."/>
            <person name="Patti C."/>
            <person name="Phunkhang P."/>
            <person name="Pierre F."/>
            <person name="Priest M."/>
            <person name="Raghuraman S."/>
            <person name="Rege F."/>
            <person name="Reyes R."/>
            <person name="Rise C."/>
            <person name="Rogov P."/>
            <person name="Ross K."/>
            <person name="Ryan E."/>
            <person name="Settipalli S."/>
            <person name="Shea T."/>
            <person name="Sherpa N."/>
            <person name="Shi L."/>
            <person name="Shih D."/>
            <person name="Sparrow T."/>
            <person name="Spaulding J."/>
            <person name="Stalker J."/>
            <person name="Stange-Thomann N."/>
            <person name="Stavropoulos S."/>
            <person name="Stone C."/>
            <person name="Strader C."/>
            <person name="Tesfaye S."/>
            <person name="Thomson T."/>
            <person name="Thoulutsang Y."/>
            <person name="Thoulutsang D."/>
            <person name="Topham K."/>
            <person name="Topping I."/>
            <person name="Tsamla T."/>
            <person name="Vassiliev H."/>
            <person name="Vo A."/>
            <person name="Wangchuk T."/>
            <person name="Wangdi T."/>
            <person name="Weiand M."/>
            <person name="Wilkinson J."/>
            <person name="Wilson A."/>
            <person name="Yadav S."/>
            <person name="Young G."/>
            <person name="Yu Q."/>
            <person name="Zembek L."/>
            <person name="Zhong D."/>
            <person name="Zimmer A."/>
            <person name="Zwirko Z."/>
            <person name="Jaffe D.B."/>
            <person name="Alvarez P."/>
            <person name="Brockman W."/>
            <person name="Butler J."/>
            <person name="Chin C."/>
            <person name="Gnerre S."/>
            <person name="Grabherr M."/>
            <person name="Kleber M."/>
            <person name="Mauceli E."/>
            <person name="MacCallum I."/>
        </authorList>
    </citation>
    <scope>NUCLEOTIDE SEQUENCE [LARGE SCALE GENOMIC DNA]</scope>
    <source>
        <strain evidence="5">Tai18E2 / Tucson 14021-0261.01</strain>
    </source>
</reference>
<name>B4NYR6_DROYA</name>
<feature type="domain" description="DUF4771" evidence="3">
    <location>
        <begin position="572"/>
        <end position="730"/>
    </location>
</feature>
<dbReference type="Pfam" id="PF15994">
    <property type="entry name" value="DUF4770"/>
    <property type="match status" value="1"/>
</dbReference>
<gene>
    <name evidence="4" type="primary">Dyak\GE18891</name>
    <name evidence="4" type="synonym">dyak_GLEANR_2674</name>
    <name evidence="4" type="synonym">GE18891</name>
    <name evidence="4" type="ORF">Dyak_GE18891</name>
</gene>
<dbReference type="KEGG" id="dya:Dyak_GE18891"/>
<keyword evidence="5" id="KW-1185">Reference proteome</keyword>
<evidence type="ECO:0000313" key="4">
    <source>
        <dbReference type="EMBL" id="EDW88730.1"/>
    </source>
</evidence>
<feature type="compositionally biased region" description="Basic and acidic residues" evidence="1">
    <location>
        <begin position="554"/>
        <end position="563"/>
    </location>
</feature>
<dbReference type="eggNOG" id="ENOG502SCTQ">
    <property type="taxonomic scope" value="Eukaryota"/>
</dbReference>
<dbReference type="Proteomes" id="UP000002282">
    <property type="component" value="Chromosome 2L"/>
</dbReference>
<proteinExistence type="predicted"/>
<organism evidence="4 5">
    <name type="scientific">Drosophila yakuba</name>
    <name type="common">Fruit fly</name>
    <dbReference type="NCBI Taxonomy" id="7245"/>
    <lineage>
        <taxon>Eukaryota</taxon>
        <taxon>Metazoa</taxon>
        <taxon>Ecdysozoa</taxon>
        <taxon>Arthropoda</taxon>
        <taxon>Hexapoda</taxon>
        <taxon>Insecta</taxon>
        <taxon>Pterygota</taxon>
        <taxon>Neoptera</taxon>
        <taxon>Endopterygota</taxon>
        <taxon>Diptera</taxon>
        <taxon>Brachycera</taxon>
        <taxon>Muscomorpha</taxon>
        <taxon>Ephydroidea</taxon>
        <taxon>Drosophilidae</taxon>
        <taxon>Drosophila</taxon>
        <taxon>Sophophora</taxon>
    </lineage>
</organism>
<evidence type="ECO:0008006" key="6">
    <source>
        <dbReference type="Google" id="ProtNLM"/>
    </source>
</evidence>
<dbReference type="OrthoDB" id="6613664at2759"/>
<dbReference type="EMBL" id="CM000157">
    <property type="protein sequence ID" value="EDW88730.1"/>
    <property type="molecule type" value="Genomic_DNA"/>
</dbReference>
<feature type="compositionally biased region" description="Polar residues" evidence="1">
    <location>
        <begin position="393"/>
        <end position="410"/>
    </location>
</feature>
<feature type="region of interest" description="Disordered" evidence="1">
    <location>
        <begin position="393"/>
        <end position="422"/>
    </location>
</feature>
<feature type="domain" description="DUF4770" evidence="2">
    <location>
        <begin position="53"/>
        <end position="226"/>
    </location>
</feature>
<dbReference type="HOGENOM" id="CLU_013875_0_0_1"/>
<evidence type="ECO:0000313" key="5">
    <source>
        <dbReference type="Proteomes" id="UP000002282"/>
    </source>
</evidence>
<dbReference type="AlphaFoldDB" id="B4NYR6"/>
<sequence>MPGKSLGIHHNFDSVRWYRGMSAVQMKACDGLLHALRDDMAQGSTYRVRHCVHQLGIYPPVGARQIKDIIAMSQGSDLAFLWFLWEFAYKSRRRSRKDNWNLDSEHYSVNEQLLLSGIAHLDMPSTLRALDALLPPGTQSKKLNSPVKTAQSSSKTIRPKPKNYALPYFAPQVRPRKYIPKSKYRQPETKVPFLEYSQYKDRMQIIPNEKPRWFAQYRLCPAKRVVATMLTEELNGLSLQSDNYNLEDKDPKCETHRFLKEAENLQKQEKIFNQPCLAQLDVVGDELKARRKHILQDIENNVKRASKNLGRQTKRPSSPVKHARTTRKNCDSTMVMGLGIEENPRLHSYAHSSENSIRVMLMKGNESHRCGAGDCEVLDVDCDVKDSTDINIKPQSKSTRSSYKSQNVLKQNRKSIEKSTKSIEEKPLNFPTSSFKKLADLIPACSRTLRCLKRSATKCPEEETFTNSTIAGIQLDHHKVFDIPSPPVEPLPWEDKVLDLEDKKPVIKRLCIDALGNNESKSKKELQRNKFFPPVSRAAANCAVDMFRKKVAETKENSADKHTKNNGGDIVIDPDDDEQIENLLKEALRVLRGNRQYVLATFSNAHKMPVLLDWVANRYGKSYNRAGMNSLVKNSFLIYESVYQDEKGHKRDMLKLKRSVTGLGASISYASHKKFMSQVSQRKAEYHNKLNELALEQTRLAWLAMRGYSHLGGNIKDAFFAYMPARRQDIKRQHVWKSYDYRDMVKLRLRSRPMSI</sequence>
<evidence type="ECO:0000259" key="2">
    <source>
        <dbReference type="Pfam" id="PF15994"/>
    </source>
</evidence>
<evidence type="ECO:0000259" key="3">
    <source>
        <dbReference type="Pfam" id="PF15995"/>
    </source>
</evidence>
<dbReference type="PhylomeDB" id="B4NYR6"/>
<dbReference type="Pfam" id="PF15995">
    <property type="entry name" value="DUF4771"/>
    <property type="match status" value="1"/>
</dbReference>
<protein>
    <recommendedName>
        <fullName evidence="6">DUF4771 domain-containing protein</fullName>
    </recommendedName>
</protein>
<accession>B4NYR6</accession>
<dbReference type="PANTHER" id="PTHR41967:SF6">
    <property type="entry name" value="FI19406P1-RELATED"/>
    <property type="match status" value="1"/>
</dbReference>
<dbReference type="OMA" id="LWFLWEF"/>